<evidence type="ECO:0000313" key="1">
    <source>
        <dbReference type="EMBL" id="QPK79596.1"/>
    </source>
</evidence>
<dbReference type="PANTHER" id="PTHR10668:SF105">
    <property type="entry name" value="DEHYDROGENASE-RELATED"/>
    <property type="match status" value="1"/>
</dbReference>
<name>A0A7T0KF13_9CORY</name>
<dbReference type="SUPFAM" id="SSF51905">
    <property type="entry name" value="FAD/NAD(P)-binding domain"/>
    <property type="match status" value="1"/>
</dbReference>
<evidence type="ECO:0000313" key="2">
    <source>
        <dbReference type="Proteomes" id="UP000594681"/>
    </source>
</evidence>
<organism evidence="1 2">
    <name type="scientific">Corynebacterium lizhenjunii</name>
    <dbReference type="NCBI Taxonomy" id="2709394"/>
    <lineage>
        <taxon>Bacteria</taxon>
        <taxon>Bacillati</taxon>
        <taxon>Actinomycetota</taxon>
        <taxon>Actinomycetes</taxon>
        <taxon>Mycobacteriales</taxon>
        <taxon>Corynebacteriaceae</taxon>
        <taxon>Corynebacterium</taxon>
    </lineage>
</organism>
<reference evidence="1 2" key="1">
    <citation type="submission" date="2020-11" db="EMBL/GenBank/DDBJ databases">
        <title>Corynebacterium sp. ZJ-599.</title>
        <authorList>
            <person name="Zhou J."/>
        </authorList>
    </citation>
    <scope>NUCLEOTIDE SEQUENCE [LARGE SCALE GENOMIC DNA]</scope>
    <source>
        <strain evidence="1 2">ZJ-599</strain>
    </source>
</reference>
<gene>
    <name evidence="1" type="ORF">G7Y31_02480</name>
</gene>
<dbReference type="PANTHER" id="PTHR10668">
    <property type="entry name" value="PHYTOENE DEHYDROGENASE"/>
    <property type="match status" value="1"/>
</dbReference>
<dbReference type="Proteomes" id="UP000594681">
    <property type="component" value="Chromosome"/>
</dbReference>
<proteinExistence type="predicted"/>
<accession>A0A7T0KF13</accession>
<dbReference type="RefSeq" id="WP_165008322.1">
    <property type="nucleotide sequence ID" value="NZ_CP064954.1"/>
</dbReference>
<sequence length="474" mass="50378">MVSRRAVIVGSGPNGLSAAARLAVEGWDVEVYEASASLGGAASSTDDIFAGCTVDRGAACHPFGVASPAFRALGLECYGLEWAWAPYQVAHPLEGTEAALLSRSVGATAQLLGKDASAWCRLHRHVAESADAHLANLLAPVLRVPQHPAALLRFAPAAVLPASTLGQWAFSSPQARALLAGNAVHSISSPARPLTGAFGVLFGALGMSYGWPVARGGTQAISDALVRVIRAHGGRIHTGCLVEDVRELPGADALVLNLTLRQMRALKGLDIPQAATRRLGRWRYGTAAFKVDFLLKEPVPWRDARVGQAGTVHVGGTVEEMVHAEREAARGRLPRRPFVMVSQQYVADPTRGRVLWTYAHVPHGFVEAYQGQVWELIIDQIERFAPGFRDVIADWHEMSPAQLEAWNPNLVGGDIAGGAMTGLQALLRPGLALRPHRLGRGIYVASASTAPGAGVHGMAGWWAAQEVLRDAGEL</sequence>
<protein>
    <submittedName>
        <fullName evidence="1">NAD(P)/FAD-dependent oxidoreductase</fullName>
    </submittedName>
</protein>
<dbReference type="InterPro" id="IPR036188">
    <property type="entry name" value="FAD/NAD-bd_sf"/>
</dbReference>
<keyword evidence="2" id="KW-1185">Reference proteome</keyword>
<dbReference type="KEGG" id="cliz:G7Y31_02480"/>
<dbReference type="Pfam" id="PF13450">
    <property type="entry name" value="NAD_binding_8"/>
    <property type="match status" value="1"/>
</dbReference>
<dbReference type="EMBL" id="CP064954">
    <property type="protein sequence ID" value="QPK79596.1"/>
    <property type="molecule type" value="Genomic_DNA"/>
</dbReference>
<dbReference type="AlphaFoldDB" id="A0A7T0KF13"/>
<dbReference type="Gene3D" id="3.50.50.60">
    <property type="entry name" value="FAD/NAD(P)-binding domain"/>
    <property type="match status" value="2"/>
</dbReference>
<dbReference type="PRINTS" id="PR00419">
    <property type="entry name" value="ADXRDTASE"/>
</dbReference>